<dbReference type="InterPro" id="IPR019734">
    <property type="entry name" value="TPR_rpt"/>
</dbReference>
<dbReference type="PROSITE" id="PS50005">
    <property type="entry name" value="TPR"/>
    <property type="match status" value="5"/>
</dbReference>
<dbReference type="Gene3D" id="1.25.40.10">
    <property type="entry name" value="Tetratricopeptide repeat domain"/>
    <property type="match status" value="5"/>
</dbReference>
<evidence type="ECO:0000256" key="2">
    <source>
        <dbReference type="ARBA" id="ARBA00022803"/>
    </source>
</evidence>
<feature type="repeat" description="TPR" evidence="3">
    <location>
        <begin position="1186"/>
        <end position="1219"/>
    </location>
</feature>
<comment type="caution">
    <text evidence="5">The sequence shown here is derived from an EMBL/GenBank/DDBJ whole genome shotgun (WGS) entry which is preliminary data.</text>
</comment>
<evidence type="ECO:0000256" key="1">
    <source>
        <dbReference type="ARBA" id="ARBA00022737"/>
    </source>
</evidence>
<keyword evidence="2 3" id="KW-0802">TPR repeat</keyword>
<dbReference type="InterPro" id="IPR039226">
    <property type="entry name" value="Ski3/TTC37"/>
</dbReference>
<reference evidence="5" key="2">
    <citation type="journal article" date="2023" name="Proc. Natl. Acad. Sci. U.S.A.">
        <title>A global phylogenomic analysis of the shiitake genus Lentinula.</title>
        <authorList>
            <person name="Sierra-Patev S."/>
            <person name="Min B."/>
            <person name="Naranjo-Ortiz M."/>
            <person name="Looney B."/>
            <person name="Konkel Z."/>
            <person name="Slot J.C."/>
            <person name="Sakamoto Y."/>
            <person name="Steenwyk J.L."/>
            <person name="Rokas A."/>
            <person name="Carro J."/>
            <person name="Camarero S."/>
            <person name="Ferreira P."/>
            <person name="Molpeceres G."/>
            <person name="Ruiz-Duenas F.J."/>
            <person name="Serrano A."/>
            <person name="Henrissat B."/>
            <person name="Drula E."/>
            <person name="Hughes K.W."/>
            <person name="Mata J.L."/>
            <person name="Ishikawa N.K."/>
            <person name="Vargas-Isla R."/>
            <person name="Ushijima S."/>
            <person name="Smith C.A."/>
            <person name="Donoghue J."/>
            <person name="Ahrendt S."/>
            <person name="Andreopoulos W."/>
            <person name="He G."/>
            <person name="LaButti K."/>
            <person name="Lipzen A."/>
            <person name="Ng V."/>
            <person name="Riley R."/>
            <person name="Sandor L."/>
            <person name="Barry K."/>
            <person name="Martinez A.T."/>
            <person name="Xiao Y."/>
            <person name="Gibbons J.G."/>
            <person name="Terashima K."/>
            <person name="Grigoriev I.V."/>
            <person name="Hibbett D."/>
        </authorList>
    </citation>
    <scope>NUCLEOTIDE SEQUENCE</scope>
    <source>
        <strain evidence="5">Sp2 HRB7682 ss15</strain>
    </source>
</reference>
<sequence length="1423" mass="159059">MSSIVKTKLKNARDFLGEKNYAGAKDAALQVLQYEADNYNANVFLGLASLELGEFSEGEQAYKRATELNPDQLLAWQGLSQFYERTKDWEKYSDVLRRLVDMHAKSNDSVKCAETLQKYIDLQRERGTSAQLIDALYLLLPDSALYQALSNLPPPDPTNPTSTTTFLVQTAIYNSLIVIEELITILEGDEDNYLKKELERRRTRLNAGPPDQIRKEIGREVWGKSRLPFLYNQVLDHPNTDDVLRRQTDSKLLRYRYQYMCSLPNSGNTIATKEEVMKEIEGLISGTVLLHIPDELAWTLFLERKNVAHIDDYGVALLQEFMELFPTHSLTTLLKGYFIYMQIPISEGARDDDNAVEDTDVGYDMVLEAFPSVSTSLIAARIVSEIHLLESDYDNAIQVVESGLRTLANFEQDNGKILPNVQLAFQATLATALVHLYPPKHHRRALQLVDEILLVSPENIAAIMGKGYILEASHEWGKAAENFAKVFELLGTEHDEGLRAQEEYAWCNSRNGDVQGGIDSLQNVLHILNGLEGQDHDRARCHWRLGKCLWDLASEKIIEGFQNFIASLKCDPNYAPAFTCLGIYYSEHLSPSDPARASKCFQKAFELDSREADAAHRLAKGFADEQEWDLVEVVARRTIEGEGGLDGGLQKIEENVAGKYLPTNAWAWKALGVVSLMNRNYIPAINALQVALRAEPEDSLTWLRLGEAYLKSGRHSAALKALQRSQELHDENDWLCSYFVAEVYRQTGQYEDAINQLEMVLSSKPIEFSVLTALAQTHLDFGRAKSSDGFVARAERALVESIRISLKAITKSTGFRTVIWKTVADALYFLSTKDAFCDLDVVHSVLVDVKSVLGSPSNRIADIIAYRSQDDLHLDSNGILEVAIAAYDHRIELGSPESVAVGSAWFDYSISLRSLAQRVPDGDRKTKVTDQISKALIEAIRIAPTNDTYWVALGDFHFSQQPKTAQHAYIKAIEIDSKNARTWTNLGLLFYYHNDFELANEAFYRAQSADPDYTLAWFGQALIAITNGHTSGATSILEHAVGLANTVPEVDFQYASSIFARTKESGKNRSSSSTTDALLPVYFVLDRYVKSRPNDPTALHLYALVCESVGQLEIGVDLITRAIALLEASYEQTEDTEIERQFTIAHSNIGRLKLSLDDYEGALESLETTLGLLSEEEDETTMLLRAQAQFGSGIAHFRIGNLETALEFFEKAIGSATNNEFVQGEITVMLAQTLWAIGTSESRDQAKTRLLECIAMDPENLTAINTLAAMGILTDDESLMDAALSEILALPVDRKLELDPQRNVDHLLIQHYLGQDDAEKALRVAQSAVYADPGRLETRNQMATLLFQMQQHRSIVSVLSGPSTEYSLENESTLKLRAIAEALSMENKANHTRAVHLAQKNIMIRPSNADNWRILAIVDTSTK</sequence>
<evidence type="ECO:0000313" key="5">
    <source>
        <dbReference type="EMBL" id="KAJ4494058.1"/>
    </source>
</evidence>
<evidence type="ECO:0000256" key="3">
    <source>
        <dbReference type="PROSITE-ProRule" id="PRU00339"/>
    </source>
</evidence>
<keyword evidence="4" id="KW-0175">Coiled coil</keyword>
<dbReference type="SUPFAM" id="SSF48452">
    <property type="entry name" value="TPR-like"/>
    <property type="match status" value="4"/>
</dbReference>
<dbReference type="PANTHER" id="PTHR15704">
    <property type="entry name" value="SUPERKILLER 3 PROTEIN-RELATED"/>
    <property type="match status" value="1"/>
</dbReference>
<evidence type="ECO:0000256" key="4">
    <source>
        <dbReference type="SAM" id="Coils"/>
    </source>
</evidence>
<protein>
    <submittedName>
        <fullName evidence="5">TPR-like protein</fullName>
    </submittedName>
</protein>
<organism evidence="5 6">
    <name type="scientific">Lentinula lateritia</name>
    <dbReference type="NCBI Taxonomy" id="40482"/>
    <lineage>
        <taxon>Eukaryota</taxon>
        <taxon>Fungi</taxon>
        <taxon>Dikarya</taxon>
        <taxon>Basidiomycota</taxon>
        <taxon>Agaricomycotina</taxon>
        <taxon>Agaricomycetes</taxon>
        <taxon>Agaricomycetidae</taxon>
        <taxon>Agaricales</taxon>
        <taxon>Marasmiineae</taxon>
        <taxon>Omphalotaceae</taxon>
        <taxon>Lentinula</taxon>
    </lineage>
</organism>
<proteinExistence type="predicted"/>
<keyword evidence="1" id="KW-0677">Repeat</keyword>
<reference evidence="5" key="1">
    <citation type="submission" date="2022-08" db="EMBL/GenBank/DDBJ databases">
        <authorList>
            <consortium name="DOE Joint Genome Institute"/>
            <person name="Min B."/>
            <person name="Riley R."/>
            <person name="Sierra-Patev S."/>
            <person name="Naranjo-Ortiz M."/>
            <person name="Looney B."/>
            <person name="Konkel Z."/>
            <person name="Slot J.C."/>
            <person name="Sakamoto Y."/>
            <person name="Steenwyk J.L."/>
            <person name="Rokas A."/>
            <person name="Carro J."/>
            <person name="Camarero S."/>
            <person name="Ferreira P."/>
            <person name="Molpeceres G."/>
            <person name="Ruiz-Duenas F.J."/>
            <person name="Serrano A."/>
            <person name="Henrissat B."/>
            <person name="Drula E."/>
            <person name="Hughes K.W."/>
            <person name="Mata J.L."/>
            <person name="Ishikawa N.K."/>
            <person name="Vargas-Isla R."/>
            <person name="Ushijima S."/>
            <person name="Smith C.A."/>
            <person name="Ahrendt S."/>
            <person name="Andreopoulos W."/>
            <person name="He G."/>
            <person name="Labutti K."/>
            <person name="Lipzen A."/>
            <person name="Ng V."/>
            <person name="Sandor L."/>
            <person name="Barry K."/>
            <person name="Martinez A.T."/>
            <person name="Xiao Y."/>
            <person name="Gibbons J.G."/>
            <person name="Terashima K."/>
            <person name="Hibbett D.S."/>
            <person name="Grigoriev I.V."/>
        </authorList>
    </citation>
    <scope>NUCLEOTIDE SEQUENCE</scope>
    <source>
        <strain evidence="5">Sp2 HRB7682 ss15</strain>
    </source>
</reference>
<dbReference type="PANTHER" id="PTHR15704:SF7">
    <property type="entry name" value="SUPERKILLER COMPLEX PROTEIN 3"/>
    <property type="match status" value="1"/>
</dbReference>
<dbReference type="Pfam" id="PF13432">
    <property type="entry name" value="TPR_16"/>
    <property type="match status" value="3"/>
</dbReference>
<feature type="coiled-coil region" evidence="4">
    <location>
        <begin position="1149"/>
        <end position="1176"/>
    </location>
</feature>
<gene>
    <name evidence="5" type="ORF">C8J55DRAFT_555455</name>
</gene>
<evidence type="ECO:0000313" key="6">
    <source>
        <dbReference type="Proteomes" id="UP001150238"/>
    </source>
</evidence>
<dbReference type="InterPro" id="IPR040962">
    <property type="entry name" value="TPR_22"/>
</dbReference>
<dbReference type="EMBL" id="JANVFS010000003">
    <property type="protein sequence ID" value="KAJ4494058.1"/>
    <property type="molecule type" value="Genomic_DNA"/>
</dbReference>
<name>A0A9W9E0F9_9AGAR</name>
<feature type="repeat" description="TPR" evidence="3">
    <location>
        <begin position="699"/>
        <end position="732"/>
    </location>
</feature>
<dbReference type="Pfam" id="PF18833">
    <property type="entry name" value="TPR_22"/>
    <property type="match status" value="1"/>
</dbReference>
<feature type="repeat" description="TPR" evidence="3">
    <location>
        <begin position="980"/>
        <end position="1013"/>
    </location>
</feature>
<dbReference type="SMART" id="SM00028">
    <property type="entry name" value="TPR"/>
    <property type="match status" value="10"/>
</dbReference>
<dbReference type="Proteomes" id="UP001150238">
    <property type="component" value="Unassembled WGS sequence"/>
</dbReference>
<dbReference type="GO" id="GO:0055087">
    <property type="term" value="C:Ski complex"/>
    <property type="evidence" value="ECO:0007669"/>
    <property type="project" value="InterPro"/>
</dbReference>
<dbReference type="InterPro" id="IPR011990">
    <property type="entry name" value="TPR-like_helical_dom_sf"/>
</dbReference>
<feature type="repeat" description="TPR" evidence="3">
    <location>
        <begin position="39"/>
        <end position="72"/>
    </location>
</feature>
<accession>A0A9W9E0F9</accession>
<feature type="repeat" description="TPR" evidence="3">
    <location>
        <begin position="665"/>
        <end position="698"/>
    </location>
</feature>
<dbReference type="GO" id="GO:0006401">
    <property type="term" value="P:RNA catabolic process"/>
    <property type="evidence" value="ECO:0007669"/>
    <property type="project" value="InterPro"/>
</dbReference>
<dbReference type="Pfam" id="PF12895">
    <property type="entry name" value="ANAPC3"/>
    <property type="match status" value="1"/>
</dbReference>